<accession>E8RPR7</accession>
<name>E8RPR7_ASTEC</name>
<evidence type="ECO:0000313" key="1">
    <source>
        <dbReference type="EMBL" id="ADU12044.1"/>
    </source>
</evidence>
<dbReference type="KEGG" id="aex:Astex_0346"/>
<dbReference type="HOGENOM" id="CLU_341868_0_0_5"/>
<dbReference type="OrthoDB" id="7477940at2"/>
<dbReference type="AlphaFoldDB" id="E8RPR7"/>
<dbReference type="Proteomes" id="UP000001492">
    <property type="component" value="Chromosome 1"/>
</dbReference>
<protein>
    <submittedName>
        <fullName evidence="1">Uncharacterized protein</fullName>
    </submittedName>
</protein>
<dbReference type="STRING" id="573065.Astex_0346"/>
<sequence>MPTTPAEAAATIQQYFNELRADREEYAEWATGTVTGGPNGDGLYPLRTFTGEVVKIPCPAKAMATAQPRTPFEYGAVGAKGWGNQVSTPAKTRFATLAECQAVYPFAVSLEQEIDFLALQAWSDAGGIGQLFEEWEFKMCNTHPDSWTPWVHVAGNSDLYCGYSGFHWEDLGTLTDDTQFVPNADFTTGAGWVNATQYAADEIIPVTFPGGEAVAFDPATPVADQGRFYQFGKQVTLQPGYYTAEIEFEAELGQSYGFPPPLNNNQPAYAGIGFNSAGPGSGESVIKGGANFQAQIMSKLFTPGRHTFKGSFDFIVTAETSDWLTFGGGGYVSFYIKHFGIKRWLPNCAIFNTRDGDEFRDDSKHHYPVSMGINQAYLWGPPAVAGAPACFRWKSFKNIDGNLVIPRDVYIDGFDNQIMMGDGAYLLQFYNVNGNFGHTAIYFEGGQNAGENNRFYGGGFGNCKVLIRNPRTSQLSFYGTSLDYAIQTCVEQAGRIETFGVHIEQKVPEDEDKPLFDLIDGGSFIMHGGSFLGAGPVFSSPCAPVRTNNSKCTFQMYGTEVYHLGSDPDGPGKGMVMSGPGQIIMNLMTNKGNPNIGPRGLSEARGMDVLGGAGHFEPIAGTPFIAGMGRNETGIDLIGGSYFADADILPTDEYLDQWDNSRITATVVLAGDGKRSLKIEKKAPYGRGNGGRIQILIPVQPGHGLLGGFYVKLPPIFDATAAPGETVTLYYRRFWCVVDGYDLLNRPIFKQTWDFGGEENFTLPLDGTGGGQFLWRSISTAYKGDGSTDPTKWTAAASPAGATHLAILLDHEALPALSYELRGLFANQF</sequence>
<gene>
    <name evidence="1" type="ordered locus">Astex_0346</name>
</gene>
<evidence type="ECO:0000313" key="2">
    <source>
        <dbReference type="Proteomes" id="UP000001492"/>
    </source>
</evidence>
<proteinExistence type="predicted"/>
<reference evidence="2" key="1">
    <citation type="submission" date="2010-12" db="EMBL/GenBank/DDBJ databases">
        <title>Complete sequence of chromosome 1 of Asticcacaulis excentricus CB 48.</title>
        <authorList>
            <consortium name="US DOE Joint Genome Institute"/>
            <person name="Lucas S."/>
            <person name="Copeland A."/>
            <person name="Lapidus A."/>
            <person name="Cheng J.-F."/>
            <person name="Bruce D."/>
            <person name="Goodwin L."/>
            <person name="Pitluck S."/>
            <person name="Teshima H."/>
            <person name="Davenport K."/>
            <person name="Detter J.C."/>
            <person name="Han C."/>
            <person name="Tapia R."/>
            <person name="Land M."/>
            <person name="Hauser L."/>
            <person name="Jeffries C."/>
            <person name="Kyrpides N."/>
            <person name="Ivanova N."/>
            <person name="Ovchinnikova G."/>
            <person name="Brun Y.V."/>
            <person name="Woyke T."/>
        </authorList>
    </citation>
    <scope>NUCLEOTIDE SEQUENCE [LARGE SCALE GENOMIC DNA]</scope>
    <source>
        <strain evidence="2">ATCC 15261 / DSM 4724 / KCTC 12464 / NCIMB 9791 / VKM B-1370 / CB 48</strain>
    </source>
</reference>
<organism evidence="1 2">
    <name type="scientific">Asticcacaulis excentricus (strain ATCC 15261 / DSM 4724 / KCTC 12464 / NCIMB 9791 / VKM B-1370 / CB 48)</name>
    <dbReference type="NCBI Taxonomy" id="573065"/>
    <lineage>
        <taxon>Bacteria</taxon>
        <taxon>Pseudomonadati</taxon>
        <taxon>Pseudomonadota</taxon>
        <taxon>Alphaproteobacteria</taxon>
        <taxon>Caulobacterales</taxon>
        <taxon>Caulobacteraceae</taxon>
        <taxon>Asticcacaulis</taxon>
    </lineage>
</organism>
<dbReference type="EMBL" id="CP002395">
    <property type="protein sequence ID" value="ADU12044.1"/>
    <property type="molecule type" value="Genomic_DNA"/>
</dbReference>
<dbReference type="RefSeq" id="WP_013477878.1">
    <property type="nucleotide sequence ID" value="NC_014816.1"/>
</dbReference>
<keyword evidence="2" id="KW-1185">Reference proteome</keyword>